<dbReference type="GO" id="GO:0006950">
    <property type="term" value="P:response to stress"/>
    <property type="evidence" value="ECO:0007669"/>
    <property type="project" value="TreeGrafter"/>
</dbReference>
<sequence length="164" mass="18600">MDTTEILIKIRKIVRSINLESKKIQKEYGVSIPQILSLNYLNESENYQTTQGDLRKFLHLNSSTTSGIINRLENKGLVARLPKSGDKRVVTIALTSKGEKLLKQIPSLLHLQLSNKLQTLDENTLKNVEGTLELLVNLLEIEQIEASPMLTIEDHLEENTLDRI</sequence>
<dbReference type="InterPro" id="IPR000835">
    <property type="entry name" value="HTH_MarR-typ"/>
</dbReference>
<dbReference type="SUPFAM" id="SSF46785">
    <property type="entry name" value="Winged helix' DNA-binding domain"/>
    <property type="match status" value="1"/>
</dbReference>
<name>A0A6I6JQI5_9BACT</name>
<accession>A0A6I6JQI5</accession>
<dbReference type="Proteomes" id="UP000428260">
    <property type="component" value="Chromosome"/>
</dbReference>
<protein>
    <submittedName>
        <fullName evidence="2">MarR family transcriptional regulator</fullName>
    </submittedName>
</protein>
<dbReference type="PANTHER" id="PTHR33164:SF89">
    <property type="entry name" value="MARR FAMILY REGULATORY PROTEIN"/>
    <property type="match status" value="1"/>
</dbReference>
<dbReference type="InterPro" id="IPR036388">
    <property type="entry name" value="WH-like_DNA-bd_sf"/>
</dbReference>
<evidence type="ECO:0000313" key="3">
    <source>
        <dbReference type="Proteomes" id="UP000428260"/>
    </source>
</evidence>
<organism evidence="2 3">
    <name type="scientific">Maribellus comscasis</name>
    <dbReference type="NCBI Taxonomy" id="2681766"/>
    <lineage>
        <taxon>Bacteria</taxon>
        <taxon>Pseudomonadati</taxon>
        <taxon>Bacteroidota</taxon>
        <taxon>Bacteroidia</taxon>
        <taxon>Marinilabiliales</taxon>
        <taxon>Prolixibacteraceae</taxon>
        <taxon>Maribellus</taxon>
    </lineage>
</organism>
<dbReference type="InterPro" id="IPR039422">
    <property type="entry name" value="MarR/SlyA-like"/>
</dbReference>
<dbReference type="PROSITE" id="PS50995">
    <property type="entry name" value="HTH_MARR_2"/>
    <property type="match status" value="1"/>
</dbReference>
<dbReference type="GO" id="GO:0003700">
    <property type="term" value="F:DNA-binding transcription factor activity"/>
    <property type="evidence" value="ECO:0007669"/>
    <property type="project" value="InterPro"/>
</dbReference>
<dbReference type="EMBL" id="CP046401">
    <property type="protein sequence ID" value="QGY43290.1"/>
    <property type="molecule type" value="Genomic_DNA"/>
</dbReference>
<dbReference type="KEGG" id="mcos:GM418_06340"/>
<evidence type="ECO:0000313" key="2">
    <source>
        <dbReference type="EMBL" id="QGY43290.1"/>
    </source>
</evidence>
<dbReference type="InterPro" id="IPR036390">
    <property type="entry name" value="WH_DNA-bd_sf"/>
</dbReference>
<reference evidence="2 3" key="1">
    <citation type="submission" date="2019-11" db="EMBL/GenBank/DDBJ databases">
        <authorList>
            <person name="Zheng R.K."/>
            <person name="Sun C.M."/>
        </authorList>
    </citation>
    <scope>NUCLEOTIDE SEQUENCE [LARGE SCALE GENOMIC DNA]</scope>
    <source>
        <strain evidence="2 3">WC007</strain>
    </source>
</reference>
<dbReference type="Gene3D" id="1.10.10.10">
    <property type="entry name" value="Winged helix-like DNA-binding domain superfamily/Winged helix DNA-binding domain"/>
    <property type="match status" value="1"/>
</dbReference>
<proteinExistence type="predicted"/>
<dbReference type="Pfam" id="PF01047">
    <property type="entry name" value="MarR"/>
    <property type="match status" value="1"/>
</dbReference>
<dbReference type="SMART" id="SM00347">
    <property type="entry name" value="HTH_MARR"/>
    <property type="match status" value="1"/>
</dbReference>
<dbReference type="RefSeq" id="WP_158864273.1">
    <property type="nucleotide sequence ID" value="NZ_CP046401.1"/>
</dbReference>
<gene>
    <name evidence="2" type="ORF">GM418_06340</name>
</gene>
<evidence type="ECO:0000259" key="1">
    <source>
        <dbReference type="PROSITE" id="PS50995"/>
    </source>
</evidence>
<dbReference type="AlphaFoldDB" id="A0A6I6JQI5"/>
<dbReference type="PANTHER" id="PTHR33164">
    <property type="entry name" value="TRANSCRIPTIONAL REGULATOR, MARR FAMILY"/>
    <property type="match status" value="1"/>
</dbReference>
<keyword evidence="3" id="KW-1185">Reference proteome</keyword>
<feature type="domain" description="HTH marR-type" evidence="1">
    <location>
        <begin position="3"/>
        <end position="140"/>
    </location>
</feature>